<reference evidence="1" key="2">
    <citation type="journal article" date="2015" name="Fish Shellfish Immunol.">
        <title>Early steps in the European eel (Anguilla anguilla)-Vibrio vulnificus interaction in the gills: Role of the RtxA13 toxin.</title>
        <authorList>
            <person name="Callol A."/>
            <person name="Pajuelo D."/>
            <person name="Ebbesson L."/>
            <person name="Teles M."/>
            <person name="MacKenzie S."/>
            <person name="Amaro C."/>
        </authorList>
    </citation>
    <scope>NUCLEOTIDE SEQUENCE</scope>
</reference>
<reference evidence="1" key="1">
    <citation type="submission" date="2014-11" db="EMBL/GenBank/DDBJ databases">
        <authorList>
            <person name="Amaro Gonzalez C."/>
        </authorList>
    </citation>
    <scope>NUCLEOTIDE SEQUENCE</scope>
</reference>
<evidence type="ECO:0000313" key="1">
    <source>
        <dbReference type="EMBL" id="JAH09726.1"/>
    </source>
</evidence>
<accession>A0A0E9PYP6</accession>
<dbReference type="AlphaFoldDB" id="A0A0E9PYP6"/>
<protein>
    <submittedName>
        <fullName evidence="1">Uncharacterized protein</fullName>
    </submittedName>
</protein>
<sequence>MAKNYRKHVHVNMINVKNNPNLNRGLQSWHSHLWLEICCSKTFTVLRVAAKINLL</sequence>
<organism evidence="1">
    <name type="scientific">Anguilla anguilla</name>
    <name type="common">European freshwater eel</name>
    <name type="synonym">Muraena anguilla</name>
    <dbReference type="NCBI Taxonomy" id="7936"/>
    <lineage>
        <taxon>Eukaryota</taxon>
        <taxon>Metazoa</taxon>
        <taxon>Chordata</taxon>
        <taxon>Craniata</taxon>
        <taxon>Vertebrata</taxon>
        <taxon>Euteleostomi</taxon>
        <taxon>Actinopterygii</taxon>
        <taxon>Neopterygii</taxon>
        <taxon>Teleostei</taxon>
        <taxon>Anguilliformes</taxon>
        <taxon>Anguillidae</taxon>
        <taxon>Anguilla</taxon>
    </lineage>
</organism>
<dbReference type="EMBL" id="GBXM01098851">
    <property type="protein sequence ID" value="JAH09726.1"/>
    <property type="molecule type" value="Transcribed_RNA"/>
</dbReference>
<proteinExistence type="predicted"/>
<name>A0A0E9PYP6_ANGAN</name>